<sequence>MGGKNTILTKFPLAGTKNGVISVSHLEEPYGNGSFPVVSIGISLKKNTEDPDWKAHIPYENLDELINALKDAKARFEAQPRS</sequence>
<gene>
    <name evidence="1" type="ORF">CFH80_03855</name>
</gene>
<protein>
    <submittedName>
        <fullName evidence="1">Uncharacterized protein</fullName>
    </submittedName>
</protein>
<dbReference type="AlphaFoldDB" id="A0A2D3WHR5"/>
<dbReference type="STRING" id="366522.GCA_001548055_01256"/>
<reference evidence="1 2" key="1">
    <citation type="journal article" date="2017" name="Front. Microbiol.">
        <title>Comparative Genomic Analysis of the Class Epsilonproteobacteria and Proposed Reclassification to Epsilonbacteraeota (phyl. nov.).</title>
        <authorList>
            <person name="Waite D.W."/>
            <person name="Vanwonterghem I."/>
            <person name="Rinke C."/>
            <person name="Parks D.H."/>
            <person name="Zhang Y."/>
            <person name="Takai K."/>
            <person name="Sievert S.M."/>
            <person name="Simon J."/>
            <person name="Campbell B.J."/>
            <person name="Hanson T.E."/>
            <person name="Woyke T."/>
            <person name="Klotz M.G."/>
            <person name="Hugenholtz P."/>
        </authorList>
    </citation>
    <scope>NUCLEOTIDE SEQUENCE [LARGE SCALE GENOMIC DNA]</scope>
    <source>
        <strain evidence="1">UBA11420</strain>
    </source>
</reference>
<dbReference type="Proteomes" id="UP000231638">
    <property type="component" value="Unassembled WGS sequence"/>
</dbReference>
<accession>A0A2D3WHR5</accession>
<comment type="caution">
    <text evidence="1">The sequence shown here is derived from an EMBL/GenBank/DDBJ whole genome shotgun (WGS) entry which is preliminary data.</text>
</comment>
<name>A0A2D3WHR5_9BACT</name>
<dbReference type="EMBL" id="DLUG01000102">
    <property type="protein sequence ID" value="DAB36629.1"/>
    <property type="molecule type" value="Genomic_DNA"/>
</dbReference>
<organism evidence="1 2">
    <name type="scientific">Sulfurospirillum cavolei</name>
    <dbReference type="NCBI Taxonomy" id="366522"/>
    <lineage>
        <taxon>Bacteria</taxon>
        <taxon>Pseudomonadati</taxon>
        <taxon>Campylobacterota</taxon>
        <taxon>Epsilonproteobacteria</taxon>
        <taxon>Campylobacterales</taxon>
        <taxon>Sulfurospirillaceae</taxon>
        <taxon>Sulfurospirillum</taxon>
    </lineage>
</organism>
<evidence type="ECO:0000313" key="1">
    <source>
        <dbReference type="EMBL" id="DAB36629.1"/>
    </source>
</evidence>
<evidence type="ECO:0000313" key="2">
    <source>
        <dbReference type="Proteomes" id="UP000231638"/>
    </source>
</evidence>
<proteinExistence type="predicted"/>
<dbReference type="RefSeq" id="WP_041961761.1">
    <property type="nucleotide sequence ID" value="NZ_AP014724.1"/>
</dbReference>